<feature type="transmembrane region" description="Helical" evidence="1">
    <location>
        <begin position="12"/>
        <end position="39"/>
    </location>
</feature>
<keyword evidence="1" id="KW-1133">Transmembrane helix</keyword>
<sequence>MVHEEQGVEVIGIVSTVLMVVVGLVIGISPMLVHVGMLIS</sequence>
<evidence type="ECO:0000313" key="3">
    <source>
        <dbReference type="Proteomes" id="UP000198749"/>
    </source>
</evidence>
<evidence type="ECO:0000313" key="2">
    <source>
        <dbReference type="EMBL" id="SEQ06903.1"/>
    </source>
</evidence>
<reference evidence="3" key="1">
    <citation type="submission" date="2016-10" db="EMBL/GenBank/DDBJ databases">
        <authorList>
            <person name="Varghese N."/>
            <person name="Submissions S."/>
        </authorList>
    </citation>
    <scope>NUCLEOTIDE SEQUENCE [LARGE SCALE GENOMIC DNA]</scope>
    <source>
        <strain evidence="3">DSM 18887</strain>
    </source>
</reference>
<gene>
    <name evidence="2" type="ORF">SAMN03080615_00267</name>
</gene>
<dbReference type="Proteomes" id="UP000198749">
    <property type="component" value="Unassembled WGS sequence"/>
</dbReference>
<organism evidence="2 3">
    <name type="scientific">Amphritea atlantica</name>
    <dbReference type="NCBI Taxonomy" id="355243"/>
    <lineage>
        <taxon>Bacteria</taxon>
        <taxon>Pseudomonadati</taxon>
        <taxon>Pseudomonadota</taxon>
        <taxon>Gammaproteobacteria</taxon>
        <taxon>Oceanospirillales</taxon>
        <taxon>Oceanospirillaceae</taxon>
        <taxon>Amphritea</taxon>
    </lineage>
</organism>
<proteinExistence type="predicted"/>
<keyword evidence="3" id="KW-1185">Reference proteome</keyword>
<protein>
    <submittedName>
        <fullName evidence="2">Uncharacterized protein</fullName>
    </submittedName>
</protein>
<dbReference type="AlphaFoldDB" id="A0A1H9D248"/>
<keyword evidence="1" id="KW-0472">Membrane</keyword>
<dbReference type="EMBL" id="FOGB01000001">
    <property type="protein sequence ID" value="SEQ06903.1"/>
    <property type="molecule type" value="Genomic_DNA"/>
</dbReference>
<dbReference type="RefSeq" id="WP_261832999.1">
    <property type="nucleotide sequence ID" value="NZ_AP025284.1"/>
</dbReference>
<keyword evidence="1" id="KW-0812">Transmembrane</keyword>
<evidence type="ECO:0000256" key="1">
    <source>
        <dbReference type="SAM" id="Phobius"/>
    </source>
</evidence>
<accession>A0A1H9D248</accession>
<name>A0A1H9D248_9GAMM</name>
<dbReference type="STRING" id="355243.SAMN03080615_00267"/>